<dbReference type="Proteomes" id="UP000574769">
    <property type="component" value="Unassembled WGS sequence"/>
</dbReference>
<name>A0A7W7AF87_9SPHN</name>
<evidence type="ECO:0000313" key="8">
    <source>
        <dbReference type="Proteomes" id="UP000574769"/>
    </source>
</evidence>
<protein>
    <submittedName>
        <fullName evidence="7">Hemoglobin</fullName>
    </submittedName>
</protein>
<dbReference type="EMBL" id="JACHNY010000001">
    <property type="protein sequence ID" value="MBB4615958.1"/>
    <property type="molecule type" value="Genomic_DNA"/>
</dbReference>
<keyword evidence="1" id="KW-0813">Transport</keyword>
<dbReference type="GO" id="GO:0020037">
    <property type="term" value="F:heme binding"/>
    <property type="evidence" value="ECO:0007669"/>
    <property type="project" value="InterPro"/>
</dbReference>
<evidence type="ECO:0000256" key="2">
    <source>
        <dbReference type="ARBA" id="ARBA00022617"/>
    </source>
</evidence>
<dbReference type="InterPro" id="IPR012292">
    <property type="entry name" value="Globin/Proto"/>
</dbReference>
<dbReference type="AlphaFoldDB" id="A0A7W7AF87"/>
<sequence>MIASLVALALQTAATSNSAPAPTPAGEEPVAPYAESDANAGAAPFRGDAMWRAFGAAAGVHAIVDDLVARNTADPRITDIFRNRDLVRLRRTLFEQFCYILNGGCHYSGQTMAQSHKDMGIQQADMAALVENLQAAMRGQHVPMAAQNRLLAKLAPMHRPIVAR</sequence>
<dbReference type="Gene3D" id="1.10.490.10">
    <property type="entry name" value="Globins"/>
    <property type="match status" value="1"/>
</dbReference>
<evidence type="ECO:0000256" key="3">
    <source>
        <dbReference type="ARBA" id="ARBA00022723"/>
    </source>
</evidence>
<keyword evidence="4 5" id="KW-0408">Iron</keyword>
<accession>A0A7W7AF87</accession>
<keyword evidence="3 5" id="KW-0479">Metal-binding</keyword>
<feature type="binding site" description="distal binding residue" evidence="5">
    <location>
        <position position="116"/>
    </location>
    <ligand>
        <name>heme</name>
        <dbReference type="ChEBI" id="CHEBI:30413"/>
    </ligand>
    <ligandPart>
        <name>Fe</name>
        <dbReference type="ChEBI" id="CHEBI:18248"/>
    </ligandPart>
</feature>
<evidence type="ECO:0000256" key="6">
    <source>
        <dbReference type="SAM" id="SignalP"/>
    </source>
</evidence>
<dbReference type="InterPro" id="IPR001486">
    <property type="entry name" value="Hemoglobin_trunc"/>
</dbReference>
<dbReference type="GO" id="GO:0019825">
    <property type="term" value="F:oxygen binding"/>
    <property type="evidence" value="ECO:0007669"/>
    <property type="project" value="InterPro"/>
</dbReference>
<dbReference type="GO" id="GO:0046872">
    <property type="term" value="F:metal ion binding"/>
    <property type="evidence" value="ECO:0007669"/>
    <property type="project" value="UniProtKB-KW"/>
</dbReference>
<dbReference type="CDD" id="cd00454">
    <property type="entry name" value="TrHb1_N"/>
    <property type="match status" value="1"/>
</dbReference>
<proteinExistence type="predicted"/>
<dbReference type="Pfam" id="PF01152">
    <property type="entry name" value="Bac_globin"/>
    <property type="match status" value="1"/>
</dbReference>
<keyword evidence="8" id="KW-1185">Reference proteome</keyword>
<evidence type="ECO:0000256" key="5">
    <source>
        <dbReference type="PIRSR" id="PIRSR601486-1"/>
    </source>
</evidence>
<dbReference type="InterPro" id="IPR009050">
    <property type="entry name" value="Globin-like_sf"/>
</dbReference>
<feature type="signal peptide" evidence="6">
    <location>
        <begin position="1"/>
        <end position="18"/>
    </location>
</feature>
<gene>
    <name evidence="7" type="ORF">GGQ96_000064</name>
</gene>
<keyword evidence="2 5" id="KW-0349">Heme</keyword>
<dbReference type="SUPFAM" id="SSF46458">
    <property type="entry name" value="Globin-like"/>
    <property type="match status" value="1"/>
</dbReference>
<feature type="chain" id="PRO_5030963663" evidence="6">
    <location>
        <begin position="19"/>
        <end position="164"/>
    </location>
</feature>
<evidence type="ECO:0000256" key="4">
    <source>
        <dbReference type="ARBA" id="ARBA00023004"/>
    </source>
</evidence>
<comment type="caution">
    <text evidence="7">The sequence shown here is derived from an EMBL/GenBank/DDBJ whole genome shotgun (WGS) entry which is preliminary data.</text>
</comment>
<organism evidence="7 8">
    <name type="scientific">Sphingomonas abaci</name>
    <dbReference type="NCBI Taxonomy" id="237611"/>
    <lineage>
        <taxon>Bacteria</taxon>
        <taxon>Pseudomonadati</taxon>
        <taxon>Pseudomonadota</taxon>
        <taxon>Alphaproteobacteria</taxon>
        <taxon>Sphingomonadales</taxon>
        <taxon>Sphingomonadaceae</taxon>
        <taxon>Sphingomonas</taxon>
    </lineage>
</organism>
<keyword evidence="6" id="KW-0732">Signal</keyword>
<dbReference type="RefSeq" id="WP_184110488.1">
    <property type="nucleotide sequence ID" value="NZ_JACHNY010000001.1"/>
</dbReference>
<evidence type="ECO:0000313" key="7">
    <source>
        <dbReference type="EMBL" id="MBB4615958.1"/>
    </source>
</evidence>
<evidence type="ECO:0000256" key="1">
    <source>
        <dbReference type="ARBA" id="ARBA00022448"/>
    </source>
</evidence>
<reference evidence="7 8" key="1">
    <citation type="submission" date="2020-08" db="EMBL/GenBank/DDBJ databases">
        <title>Genomic Encyclopedia of Type Strains, Phase IV (KMG-IV): sequencing the most valuable type-strain genomes for metagenomic binning, comparative biology and taxonomic classification.</title>
        <authorList>
            <person name="Goeker M."/>
        </authorList>
    </citation>
    <scope>NUCLEOTIDE SEQUENCE [LARGE SCALE GENOMIC DNA]</scope>
    <source>
        <strain evidence="7 8">DSM 15867</strain>
    </source>
</reference>